<gene>
    <name evidence="2" type="ORF">PZE19_08210</name>
</gene>
<feature type="compositionally biased region" description="Basic and acidic residues" evidence="1">
    <location>
        <begin position="1"/>
        <end position="11"/>
    </location>
</feature>
<dbReference type="Pfam" id="PF07642">
    <property type="entry name" value="BBP2"/>
    <property type="match status" value="1"/>
</dbReference>
<reference evidence="2 3" key="1">
    <citation type="submission" date="2023-03" db="EMBL/GenBank/DDBJ databases">
        <title>Paludisphaera mucosa sp. nov. a novel planctomycete from northern fen.</title>
        <authorList>
            <person name="Ivanova A."/>
        </authorList>
    </citation>
    <scope>NUCLEOTIDE SEQUENCE [LARGE SCALE GENOMIC DNA]</scope>
    <source>
        <strain evidence="2 3">Pla2</strain>
    </source>
</reference>
<evidence type="ECO:0000313" key="2">
    <source>
        <dbReference type="EMBL" id="MDG3003750.1"/>
    </source>
</evidence>
<dbReference type="Proteomes" id="UP001216907">
    <property type="component" value="Unassembled WGS sequence"/>
</dbReference>
<sequence>MPRDPRLRLVRQDPGTPDLSVPAADRALGAGEPPTGAIGQPVPPDPTVPGAAGVGGRDPFGAGTSPGSPDLAVPAADRGIGGGEPTTETAATEAAEDEADKADEPKRLQDLLGFEDSPVKIYGWIQNSYTGNTNGRGKSGENFGVNPNHKANWWMGNQYYIVVENPLEQDDTVNFGFRVDNLFGHDWQFNYMQGLFNDAFPLNKPGYDLAQLYGEVHLPFLTEGGLDIKGGRFYTLAGYEQVPAIARPLLSTPYMFNYGQPFTHTGVMTTLHLTDKINLYNGAINGWDRWINERYLWGYMGGFSWTSQDDKTTLAMTAVWGPNQFPSFLPASQQIYPTGYVNIPTLAGLRNPGYWRNDRTLFTWVGTHKWNDRLTQVMETDQAWERSIPGLGSGGANGAPRDATWFSYGNWFLYELSPKLTGVWRSEVFWDPQGARTQKIVNGQFVGDRFYEMTLGMIYKPIPNLWIRPEARYDWSQYHNAYTDDTRKSQLTLAVDAIILW</sequence>
<dbReference type="EMBL" id="JARRAG010000001">
    <property type="protein sequence ID" value="MDG3003750.1"/>
    <property type="molecule type" value="Genomic_DNA"/>
</dbReference>
<comment type="caution">
    <text evidence="2">The sequence shown here is derived from an EMBL/GenBank/DDBJ whole genome shotgun (WGS) entry which is preliminary data.</text>
</comment>
<name>A0ABT6F839_9BACT</name>
<keyword evidence="3" id="KW-1185">Reference proteome</keyword>
<evidence type="ECO:0000256" key="1">
    <source>
        <dbReference type="SAM" id="MobiDB-lite"/>
    </source>
</evidence>
<accession>A0ABT6F839</accession>
<dbReference type="InterPro" id="IPR011486">
    <property type="entry name" value="BBP2"/>
</dbReference>
<evidence type="ECO:0000313" key="3">
    <source>
        <dbReference type="Proteomes" id="UP001216907"/>
    </source>
</evidence>
<protein>
    <submittedName>
        <fullName evidence="2">Outer membrane beta-barrel protein</fullName>
    </submittedName>
</protein>
<organism evidence="2 3">
    <name type="scientific">Paludisphaera mucosa</name>
    <dbReference type="NCBI Taxonomy" id="3030827"/>
    <lineage>
        <taxon>Bacteria</taxon>
        <taxon>Pseudomonadati</taxon>
        <taxon>Planctomycetota</taxon>
        <taxon>Planctomycetia</taxon>
        <taxon>Isosphaerales</taxon>
        <taxon>Isosphaeraceae</taxon>
        <taxon>Paludisphaera</taxon>
    </lineage>
</organism>
<feature type="region of interest" description="Disordered" evidence="1">
    <location>
        <begin position="1"/>
        <end position="104"/>
    </location>
</feature>
<dbReference type="RefSeq" id="WP_277860099.1">
    <property type="nucleotide sequence ID" value="NZ_JARRAG010000001.1"/>
</dbReference>
<proteinExistence type="predicted"/>